<dbReference type="FunFam" id="3.40.50.300:FF:000025">
    <property type="entry name" value="ATP-dependent Clp protease subunit"/>
    <property type="match status" value="1"/>
</dbReference>
<keyword evidence="10" id="KW-0963">Cytoplasm</keyword>
<feature type="domain" description="Clp R" evidence="11">
    <location>
        <begin position="4"/>
        <end position="146"/>
    </location>
</feature>
<evidence type="ECO:0000259" key="11">
    <source>
        <dbReference type="PROSITE" id="PS51903"/>
    </source>
</evidence>
<dbReference type="InterPro" id="IPR028299">
    <property type="entry name" value="ClpA/B_CS2"/>
</dbReference>
<comment type="function">
    <text evidence="10">Part of a stress-induced multi-chaperone system, it is involved in the recovery of the cell from heat-induced damage, in cooperation with DnaK, DnaJ and GrpE.</text>
</comment>
<dbReference type="InterPro" id="IPR003959">
    <property type="entry name" value="ATPase_AAA_core"/>
</dbReference>
<name>A0A2H0NBK4_9BACT</name>
<dbReference type="InterPro" id="IPR050130">
    <property type="entry name" value="ClpA_ClpB"/>
</dbReference>
<evidence type="ECO:0000256" key="9">
    <source>
        <dbReference type="RuleBase" id="RU004432"/>
    </source>
</evidence>
<dbReference type="CDD" id="cd19499">
    <property type="entry name" value="RecA-like_ClpB_Hsp104-like"/>
    <property type="match status" value="1"/>
</dbReference>
<dbReference type="NCBIfam" id="TIGR03346">
    <property type="entry name" value="chaperone_ClpB"/>
    <property type="match status" value="1"/>
</dbReference>
<dbReference type="PROSITE" id="PS00870">
    <property type="entry name" value="CLPAB_1"/>
    <property type="match status" value="1"/>
</dbReference>
<dbReference type="InterPro" id="IPR027417">
    <property type="entry name" value="P-loop_NTPase"/>
</dbReference>
<dbReference type="SMART" id="SM01086">
    <property type="entry name" value="ClpB_D2-small"/>
    <property type="match status" value="1"/>
</dbReference>
<dbReference type="EMBL" id="PCWQ01000015">
    <property type="protein sequence ID" value="PIR06267.1"/>
    <property type="molecule type" value="Genomic_DNA"/>
</dbReference>
<evidence type="ECO:0000256" key="8">
    <source>
        <dbReference type="PROSITE-ProRule" id="PRU01251"/>
    </source>
</evidence>
<dbReference type="Proteomes" id="UP000230564">
    <property type="component" value="Unassembled WGS sequence"/>
</dbReference>
<dbReference type="InterPro" id="IPR019489">
    <property type="entry name" value="Clp_ATPase_C"/>
</dbReference>
<dbReference type="Pfam" id="PF07724">
    <property type="entry name" value="AAA_2"/>
    <property type="match status" value="1"/>
</dbReference>
<dbReference type="SMART" id="SM00382">
    <property type="entry name" value="AAA"/>
    <property type="match status" value="2"/>
</dbReference>
<gene>
    <name evidence="10 12" type="primary">clpB</name>
    <name evidence="12" type="ORF">COV55_04490</name>
</gene>
<comment type="similarity">
    <text evidence="1 9">Belongs to the ClpA/ClpB family.</text>
</comment>
<evidence type="ECO:0000256" key="2">
    <source>
        <dbReference type="ARBA" id="ARBA00022737"/>
    </source>
</evidence>
<evidence type="ECO:0000313" key="12">
    <source>
        <dbReference type="EMBL" id="PIR06267.1"/>
    </source>
</evidence>
<dbReference type="InterPro" id="IPR004176">
    <property type="entry name" value="Clp_R_N"/>
</dbReference>
<evidence type="ECO:0000256" key="4">
    <source>
        <dbReference type="ARBA" id="ARBA00022840"/>
    </source>
</evidence>
<evidence type="ECO:0000313" key="13">
    <source>
        <dbReference type="Proteomes" id="UP000230564"/>
    </source>
</evidence>
<accession>A0A2H0NBK4</accession>
<dbReference type="InterPro" id="IPR018368">
    <property type="entry name" value="ClpA/B_CS1"/>
</dbReference>
<dbReference type="Pfam" id="PF02861">
    <property type="entry name" value="Clp_N"/>
    <property type="match status" value="1"/>
</dbReference>
<dbReference type="Gene3D" id="1.10.1780.10">
    <property type="entry name" value="Clp, N-terminal domain"/>
    <property type="match status" value="1"/>
</dbReference>
<evidence type="ECO:0000256" key="5">
    <source>
        <dbReference type="ARBA" id="ARBA00023054"/>
    </source>
</evidence>
<evidence type="ECO:0000256" key="6">
    <source>
        <dbReference type="ARBA" id="ARBA00023186"/>
    </source>
</evidence>
<dbReference type="PROSITE" id="PS00871">
    <property type="entry name" value="CLPAB_2"/>
    <property type="match status" value="1"/>
</dbReference>
<dbReference type="InterPro" id="IPR017730">
    <property type="entry name" value="Chaperonin_ClpB"/>
</dbReference>
<dbReference type="AlphaFoldDB" id="A0A2H0NBK4"/>
<keyword evidence="10" id="KW-0346">Stress response</keyword>
<dbReference type="GO" id="GO:0005737">
    <property type="term" value="C:cytoplasm"/>
    <property type="evidence" value="ECO:0007669"/>
    <property type="project" value="UniProtKB-SubCell"/>
</dbReference>
<comment type="subunit">
    <text evidence="7">Homohexamer. The oligomerization is ATP-dependent.</text>
</comment>
<evidence type="ECO:0000256" key="1">
    <source>
        <dbReference type="ARBA" id="ARBA00008675"/>
    </source>
</evidence>
<reference evidence="12 13" key="1">
    <citation type="submission" date="2017-09" db="EMBL/GenBank/DDBJ databases">
        <title>Depth-based differentiation of microbial function through sediment-hosted aquifers and enrichment of novel symbionts in the deep terrestrial subsurface.</title>
        <authorList>
            <person name="Probst A.J."/>
            <person name="Ladd B."/>
            <person name="Jarett J.K."/>
            <person name="Geller-Mcgrath D.E."/>
            <person name="Sieber C.M."/>
            <person name="Emerson J.B."/>
            <person name="Anantharaman K."/>
            <person name="Thomas B.C."/>
            <person name="Malmstrom R."/>
            <person name="Stieglmeier M."/>
            <person name="Klingl A."/>
            <person name="Woyke T."/>
            <person name="Ryan C.M."/>
            <person name="Banfield J.F."/>
        </authorList>
    </citation>
    <scope>NUCLEOTIDE SEQUENCE [LARGE SCALE GENOMIC DNA]</scope>
    <source>
        <strain evidence="12">CG11_big_fil_rev_8_21_14_0_20_36_20</strain>
    </source>
</reference>
<keyword evidence="2 8" id="KW-0677">Repeat</keyword>
<dbReference type="GO" id="GO:0042026">
    <property type="term" value="P:protein refolding"/>
    <property type="evidence" value="ECO:0007669"/>
    <property type="project" value="UniProtKB-UniRule"/>
</dbReference>
<protein>
    <recommendedName>
        <fullName evidence="10">Chaperone protein ClpB</fullName>
    </recommendedName>
</protein>
<dbReference type="GO" id="GO:0016887">
    <property type="term" value="F:ATP hydrolysis activity"/>
    <property type="evidence" value="ECO:0007669"/>
    <property type="project" value="InterPro"/>
</dbReference>
<dbReference type="PRINTS" id="PR00300">
    <property type="entry name" value="CLPPROTEASEA"/>
</dbReference>
<organism evidence="12 13">
    <name type="scientific">Candidatus Komeilibacteria bacterium CG11_big_fil_rev_8_21_14_0_20_36_20</name>
    <dbReference type="NCBI Taxonomy" id="1974477"/>
    <lineage>
        <taxon>Bacteria</taxon>
        <taxon>Candidatus Komeiliibacteriota</taxon>
    </lineage>
</organism>
<comment type="subcellular location">
    <subcellularLocation>
        <location evidence="10">Cytoplasm</location>
    </subcellularLocation>
</comment>
<dbReference type="CDD" id="cd00009">
    <property type="entry name" value="AAA"/>
    <property type="match status" value="1"/>
</dbReference>
<dbReference type="SUPFAM" id="SSF52540">
    <property type="entry name" value="P-loop containing nucleoside triphosphate hydrolases"/>
    <property type="match status" value="2"/>
</dbReference>
<dbReference type="InterPro" id="IPR041546">
    <property type="entry name" value="ClpA/ClpB_AAA_lid"/>
</dbReference>
<feature type="coiled-coil region" evidence="10">
    <location>
        <begin position="412"/>
        <end position="539"/>
    </location>
</feature>
<keyword evidence="4 9" id="KW-0067">ATP-binding</keyword>
<dbReference type="InterPro" id="IPR036628">
    <property type="entry name" value="Clp_N_dom_sf"/>
</dbReference>
<evidence type="ECO:0000256" key="7">
    <source>
        <dbReference type="ARBA" id="ARBA00026057"/>
    </source>
</evidence>
<comment type="caution">
    <text evidence="12">The sequence shown here is derived from an EMBL/GenBank/DDBJ whole genome shotgun (WGS) entry which is preliminary data.</text>
</comment>
<dbReference type="InterPro" id="IPR001270">
    <property type="entry name" value="ClpA/B"/>
</dbReference>
<comment type="subunit">
    <text evidence="10">Homohexamer; The oligomerization is ATP-dependent.</text>
</comment>
<dbReference type="Pfam" id="PF17871">
    <property type="entry name" value="AAA_lid_9"/>
    <property type="match status" value="1"/>
</dbReference>
<dbReference type="PROSITE" id="PS51903">
    <property type="entry name" value="CLP_R"/>
    <property type="match status" value="1"/>
</dbReference>
<keyword evidence="3 9" id="KW-0547">Nucleotide-binding</keyword>
<dbReference type="Pfam" id="PF10431">
    <property type="entry name" value="ClpB_D2-small"/>
    <property type="match status" value="1"/>
</dbReference>
<dbReference type="PANTHER" id="PTHR11638">
    <property type="entry name" value="ATP-DEPENDENT CLP PROTEASE"/>
    <property type="match status" value="1"/>
</dbReference>
<dbReference type="Pfam" id="PF00004">
    <property type="entry name" value="AAA"/>
    <property type="match status" value="1"/>
</dbReference>
<dbReference type="InterPro" id="IPR003593">
    <property type="entry name" value="AAA+_ATPase"/>
</dbReference>
<evidence type="ECO:0000256" key="3">
    <source>
        <dbReference type="ARBA" id="ARBA00022741"/>
    </source>
</evidence>
<dbReference type="PANTHER" id="PTHR11638:SF18">
    <property type="entry name" value="HEAT SHOCK PROTEIN 104"/>
    <property type="match status" value="1"/>
</dbReference>
<sequence length="858" mass="96585">MINPNNITEKLAEIIQNSHNRAIQSRHSQIEPLHLFWALLTVPNTMATSIWQKAELDIEAITKDAEAELNKLPTVASVAEVGISGETQNILAHADSEKKELKDEFLSVEHLLISLIKNSQIVQQILNKYNFNLDQLLTILKQVRGNMKITDQTPENKIQALEKFTINLTKQAKDNKLDPVIGRDEEIRRVMQVLSRRTKNNPVLIGEPGTGKTAIVEGLAQRIIAGDVPESLKNKKVLAMDIGLLLAGAKYRGEFEDRLKAVLKEIEDAQGNIILFIDELHTIVGAGNAEGAVDASNMLKPALARGQLHAIGATTLKEYQKYIEKDAALERRFQPVYVGEPSAEDSINILRGLKEKYEVHHGVHITDGAILAAVNLSQKYITDRFLPDKAIDLIDEATSALKIEIDSLPTELDILKRKIISLEISKSALKKDSKTNKEELNKINQQLADLKEQEKSLELLWKNEKDLISANQKFSEQIETLKSQATNFERDGKLDKVAEIIYGQIPELEKKIKANINKLNKIQKENRLLKEEVEDNDIAKVVARWTGIPIDKMLESEQQKLAKMEQILQKRVVGQSEAIKAVSNAVRRSRAGINEEDRPIGSFIFLGPTGVGKTETAKALAEFMFNSEEALVRIDMSEYMEKHSVARLIGSPPGYVGYDEGGQLTEAVRRRPYSVILFDEIEKAHPEVFNILLQILDDGRLTDAKGRTVNFKNTVIIMTSNIGTDLILEAGGNINDQIKTQINSLLKNNFKPEFLNRLDDIIIFHSLTQENITAIVNLQLEQLSQRLQKNKKIKINFDQKIYTHLAQKGYDPQFGARPLKRLIQTEILDELALRIIENKIKPSDTIKISINKNKIVIK</sequence>
<keyword evidence="5 10" id="KW-0175">Coiled coil</keyword>
<dbReference type="FunFam" id="3.40.50.300:FF:000010">
    <property type="entry name" value="Chaperone clpB 1, putative"/>
    <property type="match status" value="1"/>
</dbReference>
<evidence type="ECO:0000256" key="10">
    <source>
        <dbReference type="RuleBase" id="RU362034"/>
    </source>
</evidence>
<dbReference type="GO" id="GO:0005524">
    <property type="term" value="F:ATP binding"/>
    <property type="evidence" value="ECO:0007669"/>
    <property type="project" value="UniProtKB-UniRule"/>
</dbReference>
<proteinExistence type="inferred from homology"/>
<dbReference type="Gene3D" id="1.10.8.60">
    <property type="match status" value="1"/>
</dbReference>
<dbReference type="FunFam" id="3.40.50.300:FF:000120">
    <property type="entry name" value="ATP-dependent chaperone ClpB"/>
    <property type="match status" value="1"/>
</dbReference>
<dbReference type="SUPFAM" id="SSF81923">
    <property type="entry name" value="Double Clp-N motif"/>
    <property type="match status" value="1"/>
</dbReference>
<dbReference type="Gene3D" id="3.40.50.300">
    <property type="entry name" value="P-loop containing nucleotide triphosphate hydrolases"/>
    <property type="match status" value="3"/>
</dbReference>
<keyword evidence="6 9" id="KW-0143">Chaperone</keyword>
<dbReference type="GO" id="GO:0034605">
    <property type="term" value="P:cellular response to heat"/>
    <property type="evidence" value="ECO:0007669"/>
    <property type="project" value="TreeGrafter"/>
</dbReference>